<dbReference type="Pfam" id="PF01370">
    <property type="entry name" value="Epimerase"/>
    <property type="match status" value="1"/>
</dbReference>
<feature type="domain" description="NAD-dependent epimerase/dehydratase" evidence="1">
    <location>
        <begin position="4"/>
        <end position="224"/>
    </location>
</feature>
<organism evidence="2 3">
    <name type="scientific">Nitrospira japonica</name>
    <dbReference type="NCBI Taxonomy" id="1325564"/>
    <lineage>
        <taxon>Bacteria</taxon>
        <taxon>Pseudomonadati</taxon>
        <taxon>Nitrospirota</taxon>
        <taxon>Nitrospiria</taxon>
        <taxon>Nitrospirales</taxon>
        <taxon>Nitrospiraceae</taxon>
        <taxon>Nitrospira</taxon>
    </lineage>
</organism>
<dbReference type="InterPro" id="IPR001509">
    <property type="entry name" value="Epimerase_deHydtase"/>
</dbReference>
<gene>
    <name evidence="2" type="ORF">NSJP_4137</name>
</gene>
<keyword evidence="3" id="KW-1185">Reference proteome</keyword>
<dbReference type="SUPFAM" id="SSF51735">
    <property type="entry name" value="NAD(P)-binding Rossmann-fold domains"/>
    <property type="match status" value="1"/>
</dbReference>
<evidence type="ECO:0000313" key="3">
    <source>
        <dbReference type="Proteomes" id="UP000192042"/>
    </source>
</evidence>
<dbReference type="Gene3D" id="3.40.50.720">
    <property type="entry name" value="NAD(P)-binding Rossmann-like Domain"/>
    <property type="match status" value="1"/>
</dbReference>
<sequence>MARILATGGSGLIGRSLLARMSAHAEVVAVGRHEPEVSGVQWIAHDLSDSILPVLPKDVSTVIYLAQSDHFRDFPEQARNIFEVNVANVQRMLDWARVSGVQRFILASSGGVYGHGENSFREDDKVGPGGPLGFYLASKQCSELVAASYSECFSVVILRFFFVFGPGQKKSMLIPRLIDSIKEGRPVTLQGEEGIRLNPIFVEDASLAVSRALELSGSHIINVAGPEVMHMRDIASLIGKAVGRDPVFHVDHAASPRHLSGDITKMCRLLAAPTVSFSDGLERTLKGSHGGSHHL</sequence>
<evidence type="ECO:0000259" key="1">
    <source>
        <dbReference type="Pfam" id="PF01370"/>
    </source>
</evidence>
<dbReference type="EMBL" id="LT828648">
    <property type="protein sequence ID" value="SLM50304.1"/>
    <property type="molecule type" value="Genomic_DNA"/>
</dbReference>
<dbReference type="InterPro" id="IPR050177">
    <property type="entry name" value="Lipid_A_modif_metabolic_enz"/>
</dbReference>
<evidence type="ECO:0000313" key="2">
    <source>
        <dbReference type="EMBL" id="SLM50304.1"/>
    </source>
</evidence>
<dbReference type="AlphaFoldDB" id="A0A1W1IBA5"/>
<dbReference type="InterPro" id="IPR036291">
    <property type="entry name" value="NAD(P)-bd_dom_sf"/>
</dbReference>
<dbReference type="PANTHER" id="PTHR43245">
    <property type="entry name" value="BIFUNCTIONAL POLYMYXIN RESISTANCE PROTEIN ARNA"/>
    <property type="match status" value="1"/>
</dbReference>
<dbReference type="OrthoDB" id="9803010at2"/>
<dbReference type="KEGG" id="nja:NSJP_4137"/>
<reference evidence="2 3" key="1">
    <citation type="submission" date="2017-03" db="EMBL/GenBank/DDBJ databases">
        <authorList>
            <person name="Afonso C.L."/>
            <person name="Miller P.J."/>
            <person name="Scott M.A."/>
            <person name="Spackman E."/>
            <person name="Goraichik I."/>
            <person name="Dimitrov K.M."/>
            <person name="Suarez D.L."/>
            <person name="Swayne D.E."/>
        </authorList>
    </citation>
    <scope>NUCLEOTIDE SEQUENCE [LARGE SCALE GENOMIC DNA]</scope>
    <source>
        <strain evidence="2">Genome sequencing of Nitrospira japonica strain NJ11</strain>
    </source>
</reference>
<dbReference type="Proteomes" id="UP000192042">
    <property type="component" value="Chromosome I"/>
</dbReference>
<accession>A0A1W1IBA5</accession>
<dbReference type="STRING" id="1325564.NSJP_4137"/>
<name>A0A1W1IBA5_9BACT</name>
<dbReference type="RefSeq" id="WP_080888425.1">
    <property type="nucleotide sequence ID" value="NZ_LT828648.1"/>
</dbReference>
<protein>
    <submittedName>
        <fullName evidence="2">NAD dependent epimerase/dehydratase family protein</fullName>
    </submittedName>
</protein>
<proteinExistence type="predicted"/>